<dbReference type="Proteomes" id="UP000473699">
    <property type="component" value="Unassembled WGS sequence"/>
</dbReference>
<dbReference type="EMBL" id="VUNH01000009">
    <property type="protein sequence ID" value="MST56159.1"/>
    <property type="molecule type" value="Genomic_DNA"/>
</dbReference>
<keyword evidence="2" id="KW-1185">Reference proteome</keyword>
<proteinExistence type="predicted"/>
<dbReference type="AlphaFoldDB" id="A0A6L5YDB3"/>
<evidence type="ECO:0000313" key="2">
    <source>
        <dbReference type="Proteomes" id="UP000473699"/>
    </source>
</evidence>
<accession>A0A6L5YDB3</accession>
<gene>
    <name evidence="1" type="ORF">FYJ74_08960</name>
</gene>
<dbReference type="Pfam" id="PF02620">
    <property type="entry name" value="YceD"/>
    <property type="match status" value="1"/>
</dbReference>
<protein>
    <submittedName>
        <fullName evidence="1">DUF177 domain-containing protein</fullName>
    </submittedName>
</protein>
<dbReference type="InterPro" id="IPR003772">
    <property type="entry name" value="YceD"/>
</dbReference>
<comment type="caution">
    <text evidence="1">The sequence shown here is derived from an EMBL/GenBank/DDBJ whole genome shotgun (WGS) entry which is preliminary data.</text>
</comment>
<name>A0A6L5YDB3_9BACT</name>
<evidence type="ECO:0000313" key="1">
    <source>
        <dbReference type="EMBL" id="MST56159.1"/>
    </source>
</evidence>
<dbReference type="RefSeq" id="WP_154529242.1">
    <property type="nucleotide sequence ID" value="NZ_VUNH01000009.1"/>
</dbReference>
<reference evidence="1 2" key="1">
    <citation type="submission" date="2019-08" db="EMBL/GenBank/DDBJ databases">
        <title>In-depth cultivation of the pig gut microbiome towards novel bacterial diversity and tailored functional studies.</title>
        <authorList>
            <person name="Wylensek D."/>
            <person name="Hitch T.C.A."/>
            <person name="Clavel T."/>
        </authorList>
    </citation>
    <scope>NUCLEOTIDE SEQUENCE [LARGE SCALE GENOMIC DNA]</scope>
    <source>
        <strain evidence="1 2">SM-530-WT-4B</strain>
    </source>
</reference>
<sequence>MALTERPKDWHFVVPLPEAKDSQHRFSQVWTLDLKEPLSCGAQEFPFPSPVEVSVKTQRTPEGADVLIGITGEVATECRRCCAPLTVAIQQEFMYSYILQSEDVGKVQEEEELFDDSNRVVLPVPWLGSGIDVTDLVWECLVVALPLYATCPEGCIEIDSLLPAEDRMDPRFLILADLMDEEKQKGGK</sequence>
<organism evidence="1 2">
    <name type="scientific">Pyramidobacter porci</name>
    <dbReference type="NCBI Taxonomy" id="2605789"/>
    <lineage>
        <taxon>Bacteria</taxon>
        <taxon>Thermotogati</taxon>
        <taxon>Synergistota</taxon>
        <taxon>Synergistia</taxon>
        <taxon>Synergistales</taxon>
        <taxon>Dethiosulfovibrionaceae</taxon>
        <taxon>Pyramidobacter</taxon>
    </lineage>
</organism>